<feature type="compositionally biased region" description="Low complexity" evidence="12">
    <location>
        <begin position="1"/>
        <end position="14"/>
    </location>
</feature>
<protein>
    <submittedName>
        <fullName evidence="14">Xanthine dehydrogenase molybdopterin binding subunit</fullName>
        <ecNumber evidence="14">1.17.1.4</ecNumber>
    </submittedName>
</protein>
<evidence type="ECO:0000256" key="11">
    <source>
        <dbReference type="ARBA" id="ARBA00053029"/>
    </source>
</evidence>
<dbReference type="EMBL" id="CP044222">
    <property type="protein sequence ID" value="QEW08043.1"/>
    <property type="molecule type" value="Genomic_DNA"/>
</dbReference>
<accession>A0A5J6LI37</accession>
<dbReference type="EC" id="1.17.1.4" evidence="14"/>
<evidence type="ECO:0000313" key="15">
    <source>
        <dbReference type="Proteomes" id="UP000325606"/>
    </source>
</evidence>
<keyword evidence="15" id="KW-1185">Reference proteome</keyword>
<dbReference type="SUPFAM" id="SSF54665">
    <property type="entry name" value="CO dehydrogenase molybdoprotein N-domain-like"/>
    <property type="match status" value="1"/>
</dbReference>
<reference evidence="14 15" key="1">
    <citation type="submission" date="2019-09" db="EMBL/GenBank/DDBJ databases">
        <title>Nitrincola iocasae sp. nov., a bacterium isolated from the sediment collected at a cold seep field in South China Sea.</title>
        <authorList>
            <person name="Zhang H."/>
            <person name="Wang H."/>
            <person name="Li C."/>
        </authorList>
    </citation>
    <scope>NUCLEOTIDE SEQUENCE [LARGE SCALE GENOMIC DNA]</scope>
    <source>
        <strain evidence="14 15">KXZD1103</strain>
    </source>
</reference>
<evidence type="ECO:0000256" key="5">
    <source>
        <dbReference type="ARBA" id="ARBA00022714"/>
    </source>
</evidence>
<dbReference type="KEGG" id="nik:F5I99_16950"/>
<comment type="cofactor">
    <cofactor evidence="10">
        <name>[2Fe-2S] cluster</name>
        <dbReference type="ChEBI" id="CHEBI:190135"/>
    </cofactor>
</comment>
<comment type="similarity">
    <text evidence="3">Belongs to the xanthine dehydrogenase family.</text>
</comment>
<comment type="cofactor">
    <cofactor evidence="1">
        <name>Mo-molybdopterin</name>
        <dbReference type="ChEBI" id="CHEBI:71302"/>
    </cofactor>
</comment>
<dbReference type="InterPro" id="IPR008274">
    <property type="entry name" value="AldOxase/xan_DH_MoCoBD1"/>
</dbReference>
<evidence type="ECO:0000256" key="4">
    <source>
        <dbReference type="ARBA" id="ARBA00022505"/>
    </source>
</evidence>
<dbReference type="PANTHER" id="PTHR11908:SF132">
    <property type="entry name" value="ALDEHYDE OXIDASE 1-RELATED"/>
    <property type="match status" value="1"/>
</dbReference>
<evidence type="ECO:0000256" key="2">
    <source>
        <dbReference type="ARBA" id="ARBA00001974"/>
    </source>
</evidence>
<comment type="cofactor">
    <cofactor evidence="2">
        <name>FAD</name>
        <dbReference type="ChEBI" id="CHEBI:57692"/>
    </cofactor>
</comment>
<evidence type="ECO:0000256" key="12">
    <source>
        <dbReference type="SAM" id="MobiDB-lite"/>
    </source>
</evidence>
<evidence type="ECO:0000256" key="6">
    <source>
        <dbReference type="ARBA" id="ARBA00022723"/>
    </source>
</evidence>
<name>A0A5J6LI37_9GAMM</name>
<evidence type="ECO:0000259" key="13">
    <source>
        <dbReference type="SMART" id="SM01008"/>
    </source>
</evidence>
<dbReference type="Proteomes" id="UP000325606">
    <property type="component" value="Chromosome"/>
</dbReference>
<dbReference type="SMART" id="SM01008">
    <property type="entry name" value="Ald_Xan_dh_C"/>
    <property type="match status" value="1"/>
</dbReference>
<organism evidence="14 15">
    <name type="scientific">Nitrincola iocasae</name>
    <dbReference type="NCBI Taxonomy" id="2614693"/>
    <lineage>
        <taxon>Bacteria</taxon>
        <taxon>Pseudomonadati</taxon>
        <taxon>Pseudomonadota</taxon>
        <taxon>Gammaproteobacteria</taxon>
        <taxon>Oceanospirillales</taxon>
        <taxon>Oceanospirillaceae</taxon>
        <taxon>Nitrincola</taxon>
    </lineage>
</organism>
<feature type="domain" description="Aldehyde oxidase/xanthine dehydrogenase a/b hammerhead" evidence="13">
    <location>
        <begin position="34"/>
        <end position="141"/>
    </location>
</feature>
<sequence>MRTLAETPPTTLTEQSFGGVGTTVPHDSARQHVMGTARYVDDIAEPQGTLYAAVIGSRIAKGRIRSLDLKAVAAAPGVVALLTLDDVPGHTDIGPVFPGDPILTQSDIRYAGQPIALVAAISEKAARQAALLAQIDYDAQTPQLDAETALANQQLLRPSHRMQLGDCATALQQAPIQLSAKMQVGGQEHLYLEGQVSLAVPGEDGDMLIYTSSQHPSEVQKLVAEVLNQPLHKVTVDMRRMGGGFGGKETQAAPWACLAALMAAKTGQAVKLRLPRKDDMVMTGKRHPFVNRYHIGCDEQGRLLAADIEVIGNGGHSPDLTDAIVDRAMFHADNAYFLPNADIRGHRVATDTVSHTAFRGFGGPQGMLIIERAMDDIARHLGCDPLDIRKRNLYAEKRDLTPYHQQVEFATLQRLVTELEQSSDYWARRKAITQWNNGSAILKRGLALTPVKFGISFTLQHLNQAGALLHIYTDGSIQLNHGGTEMGQGLHTKVAQVVASTLGVDLQQIRITATRTDKVPNTSPTAASSGSDLNGKAAEQAALTLKQRLSDFLAEQQAVPLSQIRFSDNQVWWDDHQSVTFAELVQQAYLARISLSATGYYRTPKIWYDREKAQGRPFFYFATGAAVSEVIIDSLTGEYRLLQTDILHDVGKSLNPAIDIGQIEGGFIQGMGWLTTEELVWNAEGQLLSNSPATYKIPAISDTPPIFNVRLFEQANAEATIYHSKAVGEPPLMLAISVWSALRDAISSLSDYRISPDLDTPATPERVLAAIEALKKQQEAS</sequence>
<evidence type="ECO:0000256" key="9">
    <source>
        <dbReference type="ARBA" id="ARBA00023014"/>
    </source>
</evidence>
<evidence type="ECO:0000256" key="8">
    <source>
        <dbReference type="ARBA" id="ARBA00023004"/>
    </source>
</evidence>
<dbReference type="InterPro" id="IPR000674">
    <property type="entry name" value="Ald_Oxase/Xan_DH_a/b"/>
</dbReference>
<evidence type="ECO:0000256" key="7">
    <source>
        <dbReference type="ARBA" id="ARBA00023002"/>
    </source>
</evidence>
<dbReference type="InterPro" id="IPR037165">
    <property type="entry name" value="AldOxase/xan_DH_Mopterin-bd_sf"/>
</dbReference>
<evidence type="ECO:0000256" key="10">
    <source>
        <dbReference type="ARBA" id="ARBA00034078"/>
    </source>
</evidence>
<dbReference type="Gene3D" id="3.30.365.10">
    <property type="entry name" value="Aldehyde oxidase/xanthine dehydrogenase, molybdopterin binding domain"/>
    <property type="match status" value="4"/>
</dbReference>
<dbReference type="RefSeq" id="WP_151058069.1">
    <property type="nucleotide sequence ID" value="NZ_CP044222.1"/>
</dbReference>
<keyword evidence="8" id="KW-0408">Iron</keyword>
<dbReference type="InterPro" id="IPR046867">
    <property type="entry name" value="AldOxase/xan_DH_MoCoBD2"/>
</dbReference>
<dbReference type="FunFam" id="3.30.365.10:FF:000002">
    <property type="entry name" value="Xanthine dehydrogenase oxidase"/>
    <property type="match status" value="1"/>
</dbReference>
<feature type="compositionally biased region" description="Polar residues" evidence="12">
    <location>
        <begin position="515"/>
        <end position="532"/>
    </location>
</feature>
<feature type="region of interest" description="Disordered" evidence="12">
    <location>
        <begin position="1"/>
        <end position="20"/>
    </location>
</feature>
<gene>
    <name evidence="14" type="primary">xdhB</name>
    <name evidence="14" type="ORF">F5I99_16950</name>
</gene>
<evidence type="ECO:0000256" key="3">
    <source>
        <dbReference type="ARBA" id="ARBA00006849"/>
    </source>
</evidence>
<dbReference type="FunFam" id="3.30.365.10:FF:000001">
    <property type="entry name" value="Xanthine dehydrogenase oxidase"/>
    <property type="match status" value="1"/>
</dbReference>
<keyword evidence="5" id="KW-0001">2Fe-2S</keyword>
<dbReference type="NCBIfam" id="TIGR02965">
    <property type="entry name" value="xanthine_xdhB"/>
    <property type="match status" value="1"/>
</dbReference>
<dbReference type="SUPFAM" id="SSF56003">
    <property type="entry name" value="Molybdenum cofactor-binding domain"/>
    <property type="match status" value="1"/>
</dbReference>
<dbReference type="GO" id="GO:0004854">
    <property type="term" value="F:xanthine dehydrogenase activity"/>
    <property type="evidence" value="ECO:0007669"/>
    <property type="project" value="UniProtKB-EC"/>
</dbReference>
<dbReference type="GO" id="GO:0005506">
    <property type="term" value="F:iron ion binding"/>
    <property type="evidence" value="ECO:0007669"/>
    <property type="project" value="InterPro"/>
</dbReference>
<dbReference type="PANTHER" id="PTHR11908">
    <property type="entry name" value="XANTHINE DEHYDROGENASE"/>
    <property type="match status" value="1"/>
</dbReference>
<evidence type="ECO:0000313" key="14">
    <source>
        <dbReference type="EMBL" id="QEW08043.1"/>
    </source>
</evidence>
<keyword evidence="9" id="KW-0411">Iron-sulfur</keyword>
<dbReference type="Gene3D" id="3.90.1170.50">
    <property type="entry name" value="Aldehyde oxidase/xanthine dehydrogenase, a/b hammerhead"/>
    <property type="match status" value="1"/>
</dbReference>
<dbReference type="InterPro" id="IPR014309">
    <property type="entry name" value="Xanthine_DH_Mopterin-bd_su"/>
</dbReference>
<keyword evidence="6" id="KW-0479">Metal-binding</keyword>
<dbReference type="GO" id="GO:0051537">
    <property type="term" value="F:2 iron, 2 sulfur cluster binding"/>
    <property type="evidence" value="ECO:0007669"/>
    <property type="project" value="UniProtKB-KW"/>
</dbReference>
<keyword evidence="7 14" id="KW-0560">Oxidoreductase</keyword>
<evidence type="ECO:0000256" key="1">
    <source>
        <dbReference type="ARBA" id="ARBA00001924"/>
    </source>
</evidence>
<dbReference type="Pfam" id="PF01315">
    <property type="entry name" value="Ald_Xan_dh_C"/>
    <property type="match status" value="1"/>
</dbReference>
<feature type="region of interest" description="Disordered" evidence="12">
    <location>
        <begin position="515"/>
        <end position="534"/>
    </location>
</feature>
<dbReference type="Pfam" id="PF20256">
    <property type="entry name" value="MoCoBD_2"/>
    <property type="match status" value="1"/>
</dbReference>
<dbReference type="GO" id="GO:0030151">
    <property type="term" value="F:molybdenum ion binding"/>
    <property type="evidence" value="ECO:0007669"/>
    <property type="project" value="InterPro"/>
</dbReference>
<dbReference type="AlphaFoldDB" id="A0A5J6LI37"/>
<proteinExistence type="inferred from homology"/>
<comment type="cofactor">
    <cofactor evidence="11">
        <name>Mo-molybdopterin cytosine dinucleotide</name>
        <dbReference type="ChEBI" id="CHEBI:71308"/>
    </cofactor>
</comment>
<dbReference type="InterPro" id="IPR036856">
    <property type="entry name" value="Ald_Oxase/Xan_DH_a/b_sf"/>
</dbReference>
<dbReference type="Pfam" id="PF02738">
    <property type="entry name" value="MoCoBD_1"/>
    <property type="match status" value="1"/>
</dbReference>
<keyword evidence="4" id="KW-0500">Molybdenum</keyword>
<dbReference type="InterPro" id="IPR016208">
    <property type="entry name" value="Ald_Oxase/xanthine_DH-like"/>
</dbReference>